<dbReference type="SUPFAM" id="SSF50978">
    <property type="entry name" value="WD40 repeat-like"/>
    <property type="match status" value="1"/>
</dbReference>
<dbReference type="Pfam" id="PF04564">
    <property type="entry name" value="U-box"/>
    <property type="match status" value="1"/>
</dbReference>
<dbReference type="PROSITE" id="PS51698">
    <property type="entry name" value="U_BOX"/>
    <property type="match status" value="1"/>
</dbReference>
<dbReference type="Gene3D" id="1.10.150.50">
    <property type="entry name" value="Transcription Factor, Ets-1"/>
    <property type="match status" value="1"/>
</dbReference>
<dbReference type="Gene3D" id="3.30.40.10">
    <property type="entry name" value="Zinc/RING finger domain, C3HC4 (zinc finger)"/>
    <property type="match status" value="1"/>
</dbReference>
<feature type="repeat" description="WD" evidence="4">
    <location>
        <begin position="38"/>
        <end position="69"/>
    </location>
</feature>
<dbReference type="SMART" id="SM00454">
    <property type="entry name" value="SAM"/>
    <property type="match status" value="1"/>
</dbReference>
<dbReference type="InterPro" id="IPR015943">
    <property type="entry name" value="WD40/YVTN_repeat-like_dom_sf"/>
</dbReference>
<protein>
    <recommendedName>
        <fullName evidence="1">WD repeat, SAM and U-box domain-containing protein 1</fullName>
    </recommendedName>
</protein>
<dbReference type="PROSITE" id="PS50105">
    <property type="entry name" value="SAM_DOMAIN"/>
    <property type="match status" value="1"/>
</dbReference>
<evidence type="ECO:0000256" key="2">
    <source>
        <dbReference type="ARBA" id="ARBA00022574"/>
    </source>
</evidence>
<keyword evidence="2 4" id="KW-0853">WD repeat</keyword>
<dbReference type="SUPFAM" id="SSF47769">
    <property type="entry name" value="SAM/Pointed domain"/>
    <property type="match status" value="1"/>
</dbReference>
<dbReference type="InterPro" id="IPR003613">
    <property type="entry name" value="Ubox_domain"/>
</dbReference>
<evidence type="ECO:0000259" key="7">
    <source>
        <dbReference type="PROSITE" id="PS51698"/>
    </source>
</evidence>
<dbReference type="SMART" id="SM00504">
    <property type="entry name" value="Ubox"/>
    <property type="match status" value="1"/>
</dbReference>
<dbReference type="Pfam" id="PF00400">
    <property type="entry name" value="WD40"/>
    <property type="match status" value="6"/>
</dbReference>
<evidence type="ECO:0000313" key="8">
    <source>
        <dbReference type="EMBL" id="LAC20996.1"/>
    </source>
</evidence>
<feature type="repeat" description="WD" evidence="4">
    <location>
        <begin position="170"/>
        <end position="211"/>
    </location>
</feature>
<sequence length="540" mass="58868">MNPHLGGDDPMGVGGRSAAGMVAGSAGRDDRMVPVATLTGHANDVTSVDITGRSLLATGSSDKSVRLYKWNIGDQFVEVRHSPLLGHTYAINSVTFSPFGTKLASAGTDGITIIWDVKSGERVCSLQPSIDAAALRVCTFSPNSSFLATGGDDDMVAIWDVSTLALLRQVGGHEASIASVCFTPDSAYLASGCSGGDLKLWDARYGHALSLTTREDAHDLGVSTLHFSPAIGKEDTQQLRSQYLLATGGQDTDLNLWSVEVGHRCSSSPGSRTDGASINLHHTFCGHKAPIMAVRFSPNGFLLASASGDKTVRMWDPFRMQLLCVLDGHKRYVTSCAFSDDSCLLVAGSGDRTASVWRVDNISALTKHSPSVHSLAANNKFPPFNFRENKKVQEWTREDVCSWLTEHGLAEYSHNFRAHAIDGRELITLTEDKLENTLGVDALGHRNKILRLVKRHKRENSVAESNEVPPSEFLCPITQELIVDPVICADGFTYERLAMEAWLSSKKRTSPMTNELLAHTILTPNRTLRTLIQRYREQNM</sequence>
<accession>A0A6A7FQW5</accession>
<dbReference type="CDD" id="cd16655">
    <property type="entry name" value="RING-Ubox_WDSUB1-like"/>
    <property type="match status" value="1"/>
</dbReference>
<dbReference type="InterPro" id="IPR013761">
    <property type="entry name" value="SAM/pointed_sf"/>
</dbReference>
<feature type="domain" description="U-box" evidence="7">
    <location>
        <begin position="468"/>
        <end position="540"/>
    </location>
</feature>
<dbReference type="InterPro" id="IPR013083">
    <property type="entry name" value="Znf_RING/FYVE/PHD"/>
</dbReference>
<dbReference type="PANTHER" id="PTHR46573">
    <property type="entry name" value="WD REPEAT, SAM AND U-BOX DOMAIN-CONTAINING PROTEIN 1"/>
    <property type="match status" value="1"/>
</dbReference>
<feature type="domain" description="SAM" evidence="6">
    <location>
        <begin position="395"/>
        <end position="459"/>
    </location>
</feature>
<evidence type="ECO:0000256" key="4">
    <source>
        <dbReference type="PROSITE-ProRule" id="PRU00221"/>
    </source>
</evidence>
<dbReference type="SUPFAM" id="SSF57850">
    <property type="entry name" value="RING/U-box"/>
    <property type="match status" value="1"/>
</dbReference>
<dbReference type="PROSITE" id="PS50082">
    <property type="entry name" value="WD_REPEATS_2"/>
    <property type="match status" value="6"/>
</dbReference>
<dbReference type="InterPro" id="IPR052085">
    <property type="entry name" value="WD-SAM-U-box"/>
</dbReference>
<dbReference type="Gene3D" id="2.130.10.10">
    <property type="entry name" value="YVTN repeat-like/Quinoprotein amine dehydrogenase"/>
    <property type="match status" value="3"/>
</dbReference>
<evidence type="ECO:0000256" key="1">
    <source>
        <dbReference type="ARBA" id="ARBA00020894"/>
    </source>
</evidence>
<dbReference type="PROSITE" id="PS50294">
    <property type="entry name" value="WD_REPEATS_REGION"/>
    <property type="match status" value="5"/>
</dbReference>
<dbReference type="EMBL" id="IACT01001656">
    <property type="protein sequence ID" value="LAC20996.1"/>
    <property type="molecule type" value="mRNA"/>
</dbReference>
<dbReference type="PRINTS" id="PR00320">
    <property type="entry name" value="GPROTEINBRPT"/>
</dbReference>
<feature type="repeat" description="WD" evidence="4">
    <location>
        <begin position="284"/>
        <end position="316"/>
    </location>
</feature>
<dbReference type="InterPro" id="IPR019775">
    <property type="entry name" value="WD40_repeat_CS"/>
</dbReference>
<name>A0A6A7FQW5_9CRUS</name>
<dbReference type="InterPro" id="IPR020472">
    <property type="entry name" value="WD40_PAC1"/>
</dbReference>
<dbReference type="InterPro" id="IPR001660">
    <property type="entry name" value="SAM"/>
</dbReference>
<dbReference type="SMART" id="SM00320">
    <property type="entry name" value="WD40"/>
    <property type="match status" value="7"/>
</dbReference>
<organism evidence="8">
    <name type="scientific">Hirondellea gigas</name>
    <dbReference type="NCBI Taxonomy" id="1518452"/>
    <lineage>
        <taxon>Eukaryota</taxon>
        <taxon>Metazoa</taxon>
        <taxon>Ecdysozoa</taxon>
        <taxon>Arthropoda</taxon>
        <taxon>Crustacea</taxon>
        <taxon>Multicrustacea</taxon>
        <taxon>Malacostraca</taxon>
        <taxon>Eumalacostraca</taxon>
        <taxon>Peracarida</taxon>
        <taxon>Amphipoda</taxon>
        <taxon>Amphilochidea</taxon>
        <taxon>Lysianassida</taxon>
        <taxon>Lysianassidira</taxon>
        <taxon>Lysianassoidea</taxon>
        <taxon>Lysianassidae</taxon>
        <taxon>Hirondellea</taxon>
    </lineage>
</organism>
<proteinExistence type="evidence at transcript level"/>
<feature type="repeat" description="WD" evidence="4">
    <location>
        <begin position="326"/>
        <end position="367"/>
    </location>
</feature>
<dbReference type="InterPro" id="IPR036322">
    <property type="entry name" value="WD40_repeat_dom_sf"/>
</dbReference>
<feature type="region of interest" description="Disordered" evidence="5">
    <location>
        <begin position="1"/>
        <end position="24"/>
    </location>
</feature>
<dbReference type="AlphaFoldDB" id="A0A6A7FQW5"/>
<evidence type="ECO:0000256" key="5">
    <source>
        <dbReference type="SAM" id="MobiDB-lite"/>
    </source>
</evidence>
<dbReference type="GO" id="GO:0016567">
    <property type="term" value="P:protein ubiquitination"/>
    <property type="evidence" value="ECO:0007669"/>
    <property type="project" value="InterPro"/>
</dbReference>
<dbReference type="CDD" id="cd00200">
    <property type="entry name" value="WD40"/>
    <property type="match status" value="1"/>
</dbReference>
<evidence type="ECO:0000256" key="3">
    <source>
        <dbReference type="ARBA" id="ARBA00022737"/>
    </source>
</evidence>
<dbReference type="Pfam" id="PF00536">
    <property type="entry name" value="SAM_1"/>
    <property type="match status" value="1"/>
</dbReference>
<feature type="repeat" description="WD" evidence="4">
    <location>
        <begin position="140"/>
        <end position="169"/>
    </location>
</feature>
<dbReference type="InterPro" id="IPR001680">
    <property type="entry name" value="WD40_rpt"/>
</dbReference>
<dbReference type="GO" id="GO:0004842">
    <property type="term" value="F:ubiquitin-protein transferase activity"/>
    <property type="evidence" value="ECO:0007669"/>
    <property type="project" value="InterPro"/>
</dbReference>
<reference evidence="8" key="1">
    <citation type="submission" date="2017-11" db="EMBL/GenBank/DDBJ databases">
        <title>The sensing device of the deep-sea amphipod.</title>
        <authorList>
            <person name="Kobayashi H."/>
            <person name="Nagahama T."/>
            <person name="Arai W."/>
            <person name="Sasagawa Y."/>
            <person name="Umeda M."/>
            <person name="Hayashi T."/>
            <person name="Nikaido I."/>
            <person name="Watanabe H."/>
            <person name="Oguri K."/>
            <person name="Kitazato H."/>
            <person name="Fujioka K."/>
            <person name="Kido Y."/>
            <person name="Takami H."/>
        </authorList>
    </citation>
    <scope>NUCLEOTIDE SEQUENCE</scope>
    <source>
        <tissue evidence="8">Whole body</tissue>
    </source>
</reference>
<dbReference type="PANTHER" id="PTHR46573:SF1">
    <property type="entry name" value="WD REPEAT, SAM AND U-BOX DOMAIN-CONTAINING PROTEIN 1"/>
    <property type="match status" value="1"/>
</dbReference>
<keyword evidence="3" id="KW-0677">Repeat</keyword>
<feature type="repeat" description="WD" evidence="4">
    <location>
        <begin position="84"/>
        <end position="125"/>
    </location>
</feature>
<dbReference type="PROSITE" id="PS00678">
    <property type="entry name" value="WD_REPEATS_1"/>
    <property type="match status" value="2"/>
</dbReference>
<evidence type="ECO:0000259" key="6">
    <source>
        <dbReference type="PROSITE" id="PS50105"/>
    </source>
</evidence>